<name>A0A518EP33_9BACT</name>
<sequence length="58" mass="6048">MTLPMLRLAVLLLAGSIVTGQALSMEACLLTDCGIGLVLDDPTFVSAAGKDSRRASQR</sequence>
<keyword evidence="2" id="KW-1185">Reference proteome</keyword>
<accession>A0A518EP33</accession>
<reference evidence="1 2" key="1">
    <citation type="submission" date="2019-02" db="EMBL/GenBank/DDBJ databases">
        <title>Deep-cultivation of Planctomycetes and their phenomic and genomic characterization uncovers novel biology.</title>
        <authorList>
            <person name="Wiegand S."/>
            <person name="Jogler M."/>
            <person name="Boedeker C."/>
            <person name="Pinto D."/>
            <person name="Vollmers J."/>
            <person name="Rivas-Marin E."/>
            <person name="Kohn T."/>
            <person name="Peeters S.H."/>
            <person name="Heuer A."/>
            <person name="Rast P."/>
            <person name="Oberbeckmann S."/>
            <person name="Bunk B."/>
            <person name="Jeske O."/>
            <person name="Meyerdierks A."/>
            <person name="Storesund J.E."/>
            <person name="Kallscheuer N."/>
            <person name="Luecker S."/>
            <person name="Lage O.M."/>
            <person name="Pohl T."/>
            <person name="Merkel B.J."/>
            <person name="Hornburger P."/>
            <person name="Mueller R.-W."/>
            <person name="Bruemmer F."/>
            <person name="Labrenz M."/>
            <person name="Spormann A.M."/>
            <person name="Op den Camp H."/>
            <person name="Overmann J."/>
            <person name="Amann R."/>
            <person name="Jetten M.S.M."/>
            <person name="Mascher T."/>
            <person name="Medema M.H."/>
            <person name="Devos D.P."/>
            <person name="Kaster A.-K."/>
            <person name="Ovreas L."/>
            <person name="Rohde M."/>
            <person name="Galperin M.Y."/>
            <person name="Jogler C."/>
        </authorList>
    </citation>
    <scope>NUCLEOTIDE SEQUENCE [LARGE SCALE GENOMIC DNA]</scope>
    <source>
        <strain evidence="1 2">Poly30</strain>
    </source>
</reference>
<dbReference type="AlphaFoldDB" id="A0A518EP33"/>
<gene>
    <name evidence="1" type="ORF">Poly30_13390</name>
</gene>
<proteinExistence type="predicted"/>
<evidence type="ECO:0000313" key="2">
    <source>
        <dbReference type="Proteomes" id="UP000320390"/>
    </source>
</evidence>
<evidence type="ECO:0000313" key="1">
    <source>
        <dbReference type="EMBL" id="QDV05836.1"/>
    </source>
</evidence>
<dbReference type="EMBL" id="CP036434">
    <property type="protein sequence ID" value="QDV05836.1"/>
    <property type="molecule type" value="Genomic_DNA"/>
</dbReference>
<organism evidence="1 2">
    <name type="scientific">Saltatorellus ferox</name>
    <dbReference type="NCBI Taxonomy" id="2528018"/>
    <lineage>
        <taxon>Bacteria</taxon>
        <taxon>Pseudomonadati</taxon>
        <taxon>Planctomycetota</taxon>
        <taxon>Planctomycetia</taxon>
        <taxon>Planctomycetia incertae sedis</taxon>
        <taxon>Saltatorellus</taxon>
    </lineage>
</organism>
<dbReference type="Proteomes" id="UP000320390">
    <property type="component" value="Chromosome"/>
</dbReference>
<protein>
    <submittedName>
        <fullName evidence="1">Uncharacterized protein</fullName>
    </submittedName>
</protein>